<comment type="caution">
    <text evidence="1">The sequence shown here is derived from an EMBL/GenBank/DDBJ whole genome shotgun (WGS) entry which is preliminary data.</text>
</comment>
<name>A0ABD2LF37_9BILA</name>
<gene>
    <name evidence="1" type="ORF">niasHT_016499</name>
</gene>
<protein>
    <submittedName>
        <fullName evidence="1">Uncharacterized protein</fullName>
    </submittedName>
</protein>
<dbReference type="AlphaFoldDB" id="A0ABD2LF37"/>
<reference evidence="1 2" key="1">
    <citation type="submission" date="2024-10" db="EMBL/GenBank/DDBJ databases">
        <authorList>
            <person name="Kim D."/>
        </authorList>
    </citation>
    <scope>NUCLEOTIDE SEQUENCE [LARGE SCALE GENOMIC DNA]</scope>
    <source>
        <strain evidence="1">BH-2024</strain>
    </source>
</reference>
<dbReference type="EMBL" id="JBICBT010000434">
    <property type="protein sequence ID" value="KAL3113827.1"/>
    <property type="molecule type" value="Genomic_DNA"/>
</dbReference>
<keyword evidence="2" id="KW-1185">Reference proteome</keyword>
<dbReference type="Proteomes" id="UP001620626">
    <property type="component" value="Unassembled WGS sequence"/>
</dbReference>
<accession>A0ABD2LF37</accession>
<organism evidence="1 2">
    <name type="scientific">Heterodera trifolii</name>
    <dbReference type="NCBI Taxonomy" id="157864"/>
    <lineage>
        <taxon>Eukaryota</taxon>
        <taxon>Metazoa</taxon>
        <taxon>Ecdysozoa</taxon>
        <taxon>Nematoda</taxon>
        <taxon>Chromadorea</taxon>
        <taxon>Rhabditida</taxon>
        <taxon>Tylenchina</taxon>
        <taxon>Tylenchomorpha</taxon>
        <taxon>Tylenchoidea</taxon>
        <taxon>Heteroderidae</taxon>
        <taxon>Heteroderinae</taxon>
        <taxon>Heterodera</taxon>
    </lineage>
</organism>
<sequence length="105" mass="12117">MWRSAGACIRIKPSGLFWHRRVLVETTNEGTGGNYHAFLYAIVRENRRAPQQNSGGQRVIMVTNRITLMLLMIELIWLPVKSAHCWAKLSLIKEENWHKRGGSCR</sequence>
<evidence type="ECO:0000313" key="2">
    <source>
        <dbReference type="Proteomes" id="UP001620626"/>
    </source>
</evidence>
<evidence type="ECO:0000313" key="1">
    <source>
        <dbReference type="EMBL" id="KAL3113827.1"/>
    </source>
</evidence>
<proteinExistence type="predicted"/>